<evidence type="ECO:0000256" key="7">
    <source>
        <dbReference type="ARBA" id="ARBA00023170"/>
    </source>
</evidence>
<evidence type="ECO:0000313" key="10">
    <source>
        <dbReference type="EMBL" id="GFQ87899.1"/>
    </source>
</evidence>
<dbReference type="Proteomes" id="UP000887116">
    <property type="component" value="Unassembled WGS sequence"/>
</dbReference>
<evidence type="ECO:0000259" key="9">
    <source>
        <dbReference type="PROSITE" id="PS50262"/>
    </source>
</evidence>
<gene>
    <name evidence="10" type="primary">NCL1_40071</name>
    <name evidence="10" type="ORF">TNCT_573251</name>
</gene>
<dbReference type="GO" id="GO:0042277">
    <property type="term" value="F:peptide binding"/>
    <property type="evidence" value="ECO:0007669"/>
    <property type="project" value="TreeGrafter"/>
</dbReference>
<dbReference type="Pfam" id="PF00001">
    <property type="entry name" value="7tm_1"/>
    <property type="match status" value="1"/>
</dbReference>
<dbReference type="GO" id="GO:0004930">
    <property type="term" value="F:G protein-coupled receptor activity"/>
    <property type="evidence" value="ECO:0007669"/>
    <property type="project" value="InterPro"/>
</dbReference>
<dbReference type="GO" id="GO:0032870">
    <property type="term" value="P:cellular response to hormone stimulus"/>
    <property type="evidence" value="ECO:0007669"/>
    <property type="project" value="TreeGrafter"/>
</dbReference>
<dbReference type="PANTHER" id="PTHR24241:SF190">
    <property type="entry name" value="CARDIOACCELERATORY PEPTIDE RECEPTOR-LIKE PROTEIN"/>
    <property type="match status" value="1"/>
</dbReference>
<dbReference type="SUPFAM" id="SSF81321">
    <property type="entry name" value="Family A G protein-coupled receptor-like"/>
    <property type="match status" value="1"/>
</dbReference>
<keyword evidence="7 10" id="KW-0675">Receptor</keyword>
<accession>A0A8X6FUX9</accession>
<evidence type="ECO:0000256" key="3">
    <source>
        <dbReference type="ARBA" id="ARBA00022475"/>
    </source>
</evidence>
<evidence type="ECO:0000256" key="5">
    <source>
        <dbReference type="ARBA" id="ARBA00022989"/>
    </source>
</evidence>
<keyword evidence="6 8" id="KW-0472">Membrane</keyword>
<feature type="transmembrane region" description="Helical" evidence="8">
    <location>
        <begin position="87"/>
        <end position="105"/>
    </location>
</feature>
<keyword evidence="4 8" id="KW-0812">Transmembrane</keyword>
<comment type="similarity">
    <text evidence="2">Belongs to the G-protein coupled receptor 1 family.</text>
</comment>
<dbReference type="EMBL" id="BMAO01003450">
    <property type="protein sequence ID" value="GFQ87899.1"/>
    <property type="molecule type" value="Genomic_DNA"/>
</dbReference>
<feature type="transmembrane region" description="Helical" evidence="8">
    <location>
        <begin position="56"/>
        <end position="75"/>
    </location>
</feature>
<comment type="subcellular location">
    <subcellularLocation>
        <location evidence="1">Cell membrane</location>
        <topology evidence="1">Multi-pass membrane protein</topology>
    </subcellularLocation>
</comment>
<dbReference type="PANTHER" id="PTHR24241">
    <property type="entry name" value="NEUROPEPTIDE RECEPTOR-RELATED G-PROTEIN COUPLED RECEPTOR"/>
    <property type="match status" value="1"/>
</dbReference>
<comment type="caution">
    <text evidence="10">The sequence shown here is derived from an EMBL/GenBank/DDBJ whole genome shotgun (WGS) entry which is preliminary data.</text>
</comment>
<dbReference type="Gene3D" id="1.20.1070.10">
    <property type="entry name" value="Rhodopsin 7-helix transmembrane proteins"/>
    <property type="match status" value="1"/>
</dbReference>
<dbReference type="InterPro" id="IPR017452">
    <property type="entry name" value="GPCR_Rhodpsn_7TM"/>
</dbReference>
<evidence type="ECO:0000256" key="8">
    <source>
        <dbReference type="SAM" id="Phobius"/>
    </source>
</evidence>
<keyword evidence="5 8" id="KW-1133">Transmembrane helix</keyword>
<dbReference type="OrthoDB" id="6410526at2759"/>
<keyword evidence="3" id="KW-1003">Cell membrane</keyword>
<evidence type="ECO:0000256" key="1">
    <source>
        <dbReference type="ARBA" id="ARBA00004651"/>
    </source>
</evidence>
<organism evidence="10 11">
    <name type="scientific">Trichonephila clavata</name>
    <name type="common">Joro spider</name>
    <name type="synonym">Nephila clavata</name>
    <dbReference type="NCBI Taxonomy" id="2740835"/>
    <lineage>
        <taxon>Eukaryota</taxon>
        <taxon>Metazoa</taxon>
        <taxon>Ecdysozoa</taxon>
        <taxon>Arthropoda</taxon>
        <taxon>Chelicerata</taxon>
        <taxon>Arachnida</taxon>
        <taxon>Araneae</taxon>
        <taxon>Araneomorphae</taxon>
        <taxon>Entelegynae</taxon>
        <taxon>Araneoidea</taxon>
        <taxon>Nephilidae</taxon>
        <taxon>Trichonephila</taxon>
    </lineage>
</organism>
<protein>
    <submittedName>
        <fullName evidence="10">Gonadotropin-releasing hormone receptor</fullName>
    </submittedName>
</protein>
<evidence type="ECO:0000256" key="6">
    <source>
        <dbReference type="ARBA" id="ARBA00023136"/>
    </source>
</evidence>
<dbReference type="AlphaFoldDB" id="A0A8X6FUX9"/>
<evidence type="ECO:0000313" key="11">
    <source>
        <dbReference type="Proteomes" id="UP000887116"/>
    </source>
</evidence>
<dbReference type="InterPro" id="IPR000276">
    <property type="entry name" value="GPCR_Rhodpsn"/>
</dbReference>
<evidence type="ECO:0000256" key="4">
    <source>
        <dbReference type="ARBA" id="ARBA00022692"/>
    </source>
</evidence>
<name>A0A8X6FUX9_TRICU</name>
<dbReference type="PRINTS" id="PR00237">
    <property type="entry name" value="GPCRRHODOPSN"/>
</dbReference>
<keyword evidence="11" id="KW-1185">Reference proteome</keyword>
<dbReference type="GO" id="GO:0005886">
    <property type="term" value="C:plasma membrane"/>
    <property type="evidence" value="ECO:0007669"/>
    <property type="project" value="UniProtKB-SubCell"/>
</dbReference>
<proteinExistence type="inferred from homology"/>
<feature type="domain" description="G-protein coupled receptors family 1 profile" evidence="9">
    <location>
        <begin position="69"/>
        <end position="187"/>
    </location>
</feature>
<evidence type="ECO:0000256" key="2">
    <source>
        <dbReference type="ARBA" id="ARBA00010663"/>
    </source>
</evidence>
<reference evidence="10" key="1">
    <citation type="submission" date="2020-07" db="EMBL/GenBank/DDBJ databases">
        <title>Multicomponent nature underlies the extraordinary mechanical properties of spider dragline silk.</title>
        <authorList>
            <person name="Kono N."/>
            <person name="Nakamura H."/>
            <person name="Mori M."/>
            <person name="Yoshida Y."/>
            <person name="Ohtoshi R."/>
            <person name="Malay A.D."/>
            <person name="Moran D.A.P."/>
            <person name="Tomita M."/>
            <person name="Numata K."/>
            <person name="Arakawa K."/>
        </authorList>
    </citation>
    <scope>NUCLEOTIDE SEQUENCE</scope>
</reference>
<sequence length="187" mass="21250">MVTNMPGPSIDVGIVGADEYYTEEYNLNKTKDTYNGSMVYPKLPDKFFIEDSMRVIGLYCLMFILAAGGNVPVFINLIRNGHRKSRLNLMIMHLTIAELIVTLMIPLEIAWRLPQWVAGSVACKILVYMRQFGHYLSSSVIACISLDRLFTVVHSLNVKEAERRCKIMLRLAWATSILSSIPQVSWF</sequence>
<dbReference type="PROSITE" id="PS50262">
    <property type="entry name" value="G_PROTEIN_RECEP_F1_2"/>
    <property type="match status" value="1"/>
</dbReference>